<name>A0ABQ3C532_9ACTN</name>
<dbReference type="Proteomes" id="UP000624183">
    <property type="component" value="Unassembled WGS sequence"/>
</dbReference>
<protein>
    <submittedName>
        <fullName evidence="1">Uncharacterized protein</fullName>
    </submittedName>
</protein>
<sequence length="71" mass="7612">MPVSDENDILGRRPLRAGRDAEGDLLAFHQFTESLGGDVRGVGGDISADALFDGAETLWPALNHFTILDAM</sequence>
<comment type="caution">
    <text evidence="1">The sequence shown here is derived from an EMBL/GenBank/DDBJ whole genome shotgun (WGS) entry which is preliminary data.</text>
</comment>
<organism evidence="1 2">
    <name type="scientific">Streptomyces rubiginosohelvolus</name>
    <dbReference type="NCBI Taxonomy" id="67362"/>
    <lineage>
        <taxon>Bacteria</taxon>
        <taxon>Bacillati</taxon>
        <taxon>Actinomycetota</taxon>
        <taxon>Actinomycetes</taxon>
        <taxon>Kitasatosporales</taxon>
        <taxon>Streptomycetaceae</taxon>
        <taxon>Streptomyces</taxon>
    </lineage>
</organism>
<proteinExistence type="predicted"/>
<dbReference type="EMBL" id="BMUW01000010">
    <property type="protein sequence ID" value="GGZ67156.1"/>
    <property type="molecule type" value="Genomic_DNA"/>
</dbReference>
<gene>
    <name evidence="1" type="ORF">GCM10010328_47810</name>
</gene>
<evidence type="ECO:0000313" key="2">
    <source>
        <dbReference type="Proteomes" id="UP000624183"/>
    </source>
</evidence>
<reference evidence="2" key="1">
    <citation type="journal article" date="2019" name="Int. J. Syst. Evol. Microbiol.">
        <title>The Global Catalogue of Microorganisms (GCM) 10K type strain sequencing project: providing services to taxonomists for standard genome sequencing and annotation.</title>
        <authorList>
            <consortium name="The Broad Institute Genomics Platform"/>
            <consortium name="The Broad Institute Genome Sequencing Center for Infectious Disease"/>
            <person name="Wu L."/>
            <person name="Ma J."/>
        </authorList>
    </citation>
    <scope>NUCLEOTIDE SEQUENCE [LARGE SCALE GENOMIC DNA]</scope>
    <source>
        <strain evidence="2">JCM 4602</strain>
    </source>
</reference>
<keyword evidence="2" id="KW-1185">Reference proteome</keyword>
<evidence type="ECO:0000313" key="1">
    <source>
        <dbReference type="EMBL" id="GGZ67156.1"/>
    </source>
</evidence>
<accession>A0ABQ3C532</accession>